<keyword evidence="1" id="KW-0614">Plasmid</keyword>
<name>A0A142CN67_SHIDY</name>
<evidence type="ECO:0000313" key="1">
    <source>
        <dbReference type="EMBL" id="AMQ12012.1"/>
    </source>
</evidence>
<geneLocation type="plasmid" evidence="1">
    <name>p93-531-1</name>
</geneLocation>
<dbReference type="AlphaFoldDB" id="A0A142CN67"/>
<proteinExistence type="predicted"/>
<reference evidence="1" key="1">
    <citation type="journal article" date="2016" name="Nat. Microbiol.">
        <title>Global phylogeography and evolutionary history of Shigella dysenteriae type 1.</title>
        <authorList>
            <person name="Njamkepo E."/>
            <person name="Fawal N."/>
            <person name="Tran-Dien A."/>
            <person name="Hawkey J."/>
            <person name="Strockbine N."/>
            <person name="Jenkins C."/>
            <person name="Talukder K.A."/>
            <person name="Bercion R."/>
            <person name="Kuleshov K."/>
            <person name="Kolinska R."/>
            <person name="Russell J.E."/>
            <person name="Kaftyreva L."/>
            <person name="Accou-Demartin M."/>
            <person name="Karas A."/>
            <person name="Vandenberg O."/>
            <person name="Mather A.E."/>
            <person name="Mason C.J."/>
            <person name="Page A.J."/>
            <person name="Ramamurthy T."/>
            <person name="Bizet C."/>
            <person name="Gamian A."/>
            <person name="Carle I."/>
            <person name="Sow A.G."/>
            <person name="Bouchier C."/>
            <person name="Wester A.L."/>
            <person name="Lejay-Collin M."/>
            <person name="Fonkoua M.C."/>
            <person name="Hello S.L."/>
            <person name="Blaser M.J."/>
            <person name="Jernberg C."/>
            <person name="Ruckly C."/>
            <person name="Merens A."/>
            <person name="Page A.L."/>
            <person name="Aslett M."/>
            <person name="Roggentin P."/>
            <person name="Fruth A."/>
            <person name="Denamur E."/>
            <person name="Venkatesan M."/>
            <person name="Bercovier H."/>
            <person name="Bodhidatta L."/>
            <person name="Chiou C.S."/>
            <person name="Clermont D."/>
            <person name="Colonna B."/>
            <person name="Egorova S."/>
            <person name="Pazhani G.P."/>
            <person name="Ezernitchi A.V."/>
            <person name="Guigon G."/>
            <person name="Harris S.R."/>
            <person name="Izumiya H."/>
            <person name="Korzeniowska-Kowal A."/>
            <person name="Lutynska A."/>
            <person name="Gouali M."/>
            <person name="Grimont F."/>
            <person name="Langendorf C."/>
            <person name="Marejkova M."/>
            <person name="Peterson L.A."/>
            <person name="Perez-Perez G."/>
            <person name="Ngandjio A."/>
            <person name="Podkolzin A."/>
            <person name="Souche E."/>
            <person name="Makarova M."/>
            <person name="Shipulin G.A."/>
            <person name="Ye C."/>
            <person name="Zemlickova H."/>
            <person name="Herpay M."/>
            <person name="Grimont P.A."/>
            <person name="Parkhill J."/>
            <person name="Sansonetti P."/>
            <person name="Holt K.E."/>
            <person name="Brisse S."/>
            <person name="Thomson N.R."/>
            <person name="Weill F.X."/>
        </authorList>
    </citation>
    <scope>NUCLEOTIDE SEQUENCE</scope>
    <source>
        <strain evidence="1">93-531-1</strain>
        <plasmid evidence="1">p93-531-1</plasmid>
    </source>
</reference>
<accession>A0A142CN67</accession>
<organism evidence="1">
    <name type="scientific">Shigella dysenteriae 1</name>
    <dbReference type="NCBI Taxonomy" id="984897"/>
    <lineage>
        <taxon>Bacteria</taxon>
        <taxon>Pseudomonadati</taxon>
        <taxon>Pseudomonadota</taxon>
        <taxon>Gammaproteobacteria</taxon>
        <taxon>Enterobacterales</taxon>
        <taxon>Enterobacteriaceae</taxon>
        <taxon>Shigella</taxon>
    </lineage>
</organism>
<sequence>MKTLKQAAMQFASDLRNNRCFKAAYNDALLELDREDLNAIVQCTFLFEPKRTLAELDKLIKKIEVEEDYEFCVSLDKGNGLHEVRTFKSEREALDAYRILTLYGYTVTIEKKEGNDWLFKV</sequence>
<protein>
    <submittedName>
        <fullName evidence="1">Uncharacterized protein</fullName>
    </submittedName>
</protein>
<dbReference type="EMBL" id="KT754165">
    <property type="protein sequence ID" value="AMQ12012.1"/>
    <property type="molecule type" value="Genomic_DNA"/>
</dbReference>
<dbReference type="RefSeq" id="WP_000854262.1">
    <property type="nucleotide sequence ID" value="NZ_KT754165.1"/>
</dbReference>